<reference evidence="5 6" key="1">
    <citation type="submission" date="2019-05" db="EMBL/GenBank/DDBJ databases">
        <title>Culicoidintestinum kansasii gen. nov., sp. nov. from the gastrointestinal tract of the biting midge, Culicoides sonorensis.</title>
        <authorList>
            <person name="Neupane S."/>
            <person name="Ghosh A."/>
            <person name="Gunther S."/>
            <person name="Martin K."/>
            <person name="Zurek L."/>
        </authorList>
    </citation>
    <scope>NUCLEOTIDE SEQUENCE [LARGE SCALE GENOMIC DNA]</scope>
    <source>
        <strain evidence="5 6">CS-1</strain>
    </source>
</reference>
<proteinExistence type="predicted"/>
<evidence type="ECO:0000313" key="6">
    <source>
        <dbReference type="Proteomes" id="UP000306912"/>
    </source>
</evidence>
<dbReference type="GO" id="GO:0043565">
    <property type="term" value="F:sequence-specific DNA binding"/>
    <property type="evidence" value="ECO:0007669"/>
    <property type="project" value="InterPro"/>
</dbReference>
<dbReference type="PANTHER" id="PTHR46796:SF13">
    <property type="entry name" value="HTH-TYPE TRANSCRIPTIONAL ACTIVATOR RHAS"/>
    <property type="match status" value="1"/>
</dbReference>
<comment type="caution">
    <text evidence="5">The sequence shown here is derived from an EMBL/GenBank/DDBJ whole genome shotgun (WGS) entry which is preliminary data.</text>
</comment>
<dbReference type="SMART" id="SM00342">
    <property type="entry name" value="HTH_ARAC"/>
    <property type="match status" value="1"/>
</dbReference>
<sequence length="277" mass="32334">MKRLITQYRPRTATPFSFNATHSEYAANYFLQPYIICFWGSEQPYRPDAVAEQSTSLVVPDTAMDIIFIINYSSGKVFTSFHGINDHAYYVPPMSGNDEVAVFAVRFYFWTVGLFTRVPLDKVLNYNFDAREYFADFVEALTPHLIEERLMGRKILFAEQLLSKQISFQEIDSHVFNALYLMLKTNKSSQEIFDSVYLSRRQLERLFLQYTGVTPKKAYDLIRYQRIWQTMLGEEIVNAQDLVFRFGFVDQAHLLKSFKKFHGLTPRAAKNLALNKK</sequence>
<evidence type="ECO:0000256" key="3">
    <source>
        <dbReference type="ARBA" id="ARBA00023163"/>
    </source>
</evidence>
<dbReference type="EMBL" id="VBWP01000002">
    <property type="protein sequence ID" value="TLG76558.1"/>
    <property type="molecule type" value="Genomic_DNA"/>
</dbReference>
<gene>
    <name evidence="5" type="ORF">FEZ08_02775</name>
</gene>
<evidence type="ECO:0000313" key="5">
    <source>
        <dbReference type="EMBL" id="TLG76558.1"/>
    </source>
</evidence>
<dbReference type="Gene3D" id="1.10.10.60">
    <property type="entry name" value="Homeodomain-like"/>
    <property type="match status" value="1"/>
</dbReference>
<organism evidence="5 6">
    <name type="scientific">Culicoidibacter larvae</name>
    <dbReference type="NCBI Taxonomy" id="2579976"/>
    <lineage>
        <taxon>Bacteria</taxon>
        <taxon>Bacillati</taxon>
        <taxon>Bacillota</taxon>
        <taxon>Culicoidibacteria</taxon>
        <taxon>Culicoidibacterales</taxon>
        <taxon>Culicoidibacteraceae</taxon>
        <taxon>Culicoidibacter</taxon>
    </lineage>
</organism>
<dbReference type="Pfam" id="PF20240">
    <property type="entry name" value="DUF6597"/>
    <property type="match status" value="1"/>
</dbReference>
<accession>A0A5R8QEY0</accession>
<keyword evidence="2" id="KW-0238">DNA-binding</keyword>
<name>A0A5R8QEY0_9FIRM</name>
<protein>
    <submittedName>
        <fullName evidence="5">Helix-turn-helix domain-containing protein</fullName>
    </submittedName>
</protein>
<dbReference type="PROSITE" id="PS01124">
    <property type="entry name" value="HTH_ARAC_FAMILY_2"/>
    <property type="match status" value="1"/>
</dbReference>
<dbReference type="RefSeq" id="WP_138190195.1">
    <property type="nucleotide sequence ID" value="NZ_VBWP01000002.1"/>
</dbReference>
<dbReference type="InterPro" id="IPR018060">
    <property type="entry name" value="HTH_AraC"/>
</dbReference>
<dbReference type="InParanoid" id="A0A5R8QEY0"/>
<evidence type="ECO:0000256" key="1">
    <source>
        <dbReference type="ARBA" id="ARBA00023015"/>
    </source>
</evidence>
<dbReference type="Pfam" id="PF12833">
    <property type="entry name" value="HTH_18"/>
    <property type="match status" value="1"/>
</dbReference>
<evidence type="ECO:0000259" key="4">
    <source>
        <dbReference type="PROSITE" id="PS01124"/>
    </source>
</evidence>
<dbReference type="OrthoDB" id="323290at2"/>
<feature type="domain" description="HTH araC/xylS-type" evidence="4">
    <location>
        <begin position="173"/>
        <end position="272"/>
    </location>
</feature>
<dbReference type="GO" id="GO:0003700">
    <property type="term" value="F:DNA-binding transcription factor activity"/>
    <property type="evidence" value="ECO:0007669"/>
    <property type="project" value="InterPro"/>
</dbReference>
<dbReference type="AlphaFoldDB" id="A0A5R8QEY0"/>
<keyword evidence="6" id="KW-1185">Reference proteome</keyword>
<evidence type="ECO:0000256" key="2">
    <source>
        <dbReference type="ARBA" id="ARBA00023125"/>
    </source>
</evidence>
<keyword evidence="1" id="KW-0805">Transcription regulation</keyword>
<dbReference type="PANTHER" id="PTHR46796">
    <property type="entry name" value="HTH-TYPE TRANSCRIPTIONAL ACTIVATOR RHAS-RELATED"/>
    <property type="match status" value="1"/>
</dbReference>
<dbReference type="Proteomes" id="UP000306912">
    <property type="component" value="Unassembled WGS sequence"/>
</dbReference>
<dbReference type="InterPro" id="IPR050204">
    <property type="entry name" value="AraC_XylS_family_regulators"/>
</dbReference>
<keyword evidence="3" id="KW-0804">Transcription</keyword>
<dbReference type="InterPro" id="IPR046532">
    <property type="entry name" value="DUF6597"/>
</dbReference>